<dbReference type="Proteomes" id="UP000077763">
    <property type="component" value="Unassembled WGS sequence"/>
</dbReference>
<name>A0A177LVL4_METMH</name>
<evidence type="ECO:0000313" key="1">
    <source>
        <dbReference type="EMBL" id="OAH97002.1"/>
    </source>
</evidence>
<protein>
    <recommendedName>
        <fullName evidence="3">Heat induced stress protein YflT</fullName>
    </recommendedName>
</protein>
<dbReference type="AlphaFoldDB" id="A0A177LVL4"/>
<reference evidence="1 2" key="1">
    <citation type="submission" date="2016-03" db="EMBL/GenBank/DDBJ databases">
        <authorList>
            <person name="Ploux O."/>
        </authorList>
    </citation>
    <scope>NUCLEOTIDE SEQUENCE [LARGE SCALE GENOMIC DNA]</scope>
    <source>
        <strain evidence="1 2">R-45371</strain>
    </source>
</reference>
<comment type="caution">
    <text evidence="1">The sequence shown here is derived from an EMBL/GenBank/DDBJ whole genome shotgun (WGS) entry which is preliminary data.</text>
</comment>
<dbReference type="EMBL" id="LUUH01000105">
    <property type="protein sequence ID" value="OAH97002.1"/>
    <property type="molecule type" value="Genomic_DNA"/>
</dbReference>
<gene>
    <name evidence="1" type="ORF">A1353_23755</name>
</gene>
<sequence length="165" mass="17806">MYKPVFCICQDIGQTATIVNNMKMAGFSNTEISLLFLDNATLPSRQQTADEKADEAETDSYGLEWTSKIDSLEIPGIGRFIAAGPIMVELSRTPKVDQAADLIAALIGVGIPAHEAAHYQEKIKAGRTLIAVNTATVETRDTANTIFQQAEAEDISSSEEVTITV</sequence>
<proteinExistence type="predicted"/>
<evidence type="ECO:0000313" key="2">
    <source>
        <dbReference type="Proteomes" id="UP000077763"/>
    </source>
</evidence>
<organism evidence="1 2">
    <name type="scientific">Methylomonas methanica</name>
    <dbReference type="NCBI Taxonomy" id="421"/>
    <lineage>
        <taxon>Bacteria</taxon>
        <taxon>Pseudomonadati</taxon>
        <taxon>Pseudomonadota</taxon>
        <taxon>Gammaproteobacteria</taxon>
        <taxon>Methylococcales</taxon>
        <taxon>Methylococcaceae</taxon>
        <taxon>Methylomonas</taxon>
    </lineage>
</organism>
<accession>A0A177LVL4</accession>
<evidence type="ECO:0008006" key="3">
    <source>
        <dbReference type="Google" id="ProtNLM"/>
    </source>
</evidence>
<dbReference type="RefSeq" id="WP_064038746.1">
    <property type="nucleotide sequence ID" value="NZ_LUUH01000105.1"/>
</dbReference>